<protein>
    <recommendedName>
        <fullName evidence="6">C3H1-type domain-containing protein</fullName>
    </recommendedName>
</protein>
<feature type="compositionally biased region" description="Acidic residues" evidence="5">
    <location>
        <begin position="1314"/>
        <end position="1323"/>
    </location>
</feature>
<dbReference type="SUPFAM" id="SSF46689">
    <property type="entry name" value="Homeodomain-like"/>
    <property type="match status" value="1"/>
</dbReference>
<feature type="compositionally biased region" description="Polar residues" evidence="5">
    <location>
        <begin position="219"/>
        <end position="231"/>
    </location>
</feature>
<feature type="region of interest" description="Disordered" evidence="5">
    <location>
        <begin position="946"/>
        <end position="995"/>
    </location>
</feature>
<feature type="compositionally biased region" description="Basic and acidic residues" evidence="5">
    <location>
        <begin position="179"/>
        <end position="194"/>
    </location>
</feature>
<evidence type="ECO:0000313" key="7">
    <source>
        <dbReference type="EMBL" id="KAI1614080.1"/>
    </source>
</evidence>
<evidence type="ECO:0000256" key="4">
    <source>
        <dbReference type="PROSITE-ProRule" id="PRU00723"/>
    </source>
</evidence>
<proteinExistence type="predicted"/>
<feature type="region of interest" description="Disordered" evidence="5">
    <location>
        <begin position="1"/>
        <end position="142"/>
    </location>
</feature>
<dbReference type="InterPro" id="IPR001005">
    <property type="entry name" value="SANT/Myb"/>
</dbReference>
<dbReference type="Gene3D" id="3.30.1370.210">
    <property type="match status" value="1"/>
</dbReference>
<dbReference type="Gene3D" id="3.30.40.10">
    <property type="entry name" value="Zinc/RING finger domain, C3HC4 (zinc finger)"/>
    <property type="match status" value="1"/>
</dbReference>
<feature type="domain" description="C3H1-type" evidence="6">
    <location>
        <begin position="587"/>
        <end position="616"/>
    </location>
</feature>
<sequence>MADQSSPKNDGSESTFKVQPPTAPRSMRRQITPPPLKRSDSYRPSEHQERRAQHDLYRPAPPRHSESNHSESRLVASDCYRPSAQYKNDYTRDDEKVKSVTRGGTIESKDRSTDNKPDPVPERQKTMDTSPPSGSFNQRPSFTARLASMFHVSERKLGEPAQDLSDAFKKYMISQQQRMTKDNRGTLPAVRDDAVGSNGCADVQFQERMKLGLADDMNLATSSQPPLSSIQPRFGGPQPPASPPLTLDYNEQEDAMCSAEVEKEDAIGAAGEGSYLKSHLDLPSRGPSRSSKDETASTTSTTTSRHKTTCRSCGAPGSQVTPLVPCSRCRRRYHDRCGIPKPQESNSLEEFVCGRCLQKEREPRSRNSPERNSEDRSIGVATTKPIPLNDYHDIATSAVDNVAASTNTAGAQTDLQCQSSIATNNHTVKERPPRHTLSTAQVQSCKTNSPFAANDTALQGTLYKDITCPRWRFDGCVFDEAHCEFAHRDTGRHAPSNVGPAKDFTCPKWLSGTCPKSEADCPLAHTNTLLHVGPDNRACRKHITCYFWKTNGFCRHDEEQCPYAHRDTGIVAWQPSKDGYTRSGKHSLKGYICPRWERKEECRWMGHSCPYAHVSSGTSCPSITKARITGQADLQGRVEETNAVRDTEQSKTTKGFPRGEGSPQDRVSDHLSVPFWAMRARPSEITILHAAVLAQHFARTHQHQQRKLFDQNTTPQAATPVKHMAKRSVFLIDPRKRRMQAAPGETPSTVALVTEQSLPHRDPEDSTLSNGGVAPPSPTNADVNQNATTRKVCESCQKSIIGSASRCHKCNEGRLKEQAASKTGIDAVDGQTPSRLSNLAQDIDPLRIVESDQSVVPYHSEIPDAVLQQALAGNKLKRSAPEEVLFVAKKKVKLSNMSMHEVALSLRQEKQKGELGADRLDVSSTLSRERRSSLEELTRRALINNTKPVPATQDVRQLKHSDQAASDALASHHGQELLSREKTCGTMTADGNKGEDRAQSANLMATNSATQAQAHQSRNAEVGGSNIGGIPLINIEKFTQAEHNAFVLQYEISRGDFDAIAQRLPGRTPQDCVEYYDNTKDLFDYSALLKFSKAIYEPECEAERFSSALKKASLIRKFQALWGSASKGVQSSQKSATTFSTERRRQSNDGGAGRTTTSTDAPDLLKSRERPSQSSKPSGTSASTARNFPVPPSASLGRACACSRGHKRCFHNKEGALDREKCSRFLEEQNYIFPGRQRMSIREWESITEAARGPAANDQRAVRFENGIRDHLPVSTGLEGQGAGAMQLLTSVDLPGAGPMDLDQLLDQPQDYLSVDDDPDDDIPLIQARGSCQQHGRRYQEPSLSTADAEDEHEDVVQLERLNSSDASKETKSPDTAPTSPSITHEKQNGMISPVQSNRALEEHDFDGPSRELTSTQQRRWTKADEQRAIRNFRERGVLFETESESDQGLDDEATYMTSEGQGRTFQRSQVLRNVYGIHPLHVGNYLDEDYVQPLSWPHQQQARPSKKQMIGKLLKHQCRERRRKFGNPHKETDRRVEDVKVQAVIQRDLRGGDPLAVPDLVTEKVTMSFREFIGMPEKPVIVQGKSRDELAYFEARSDRANAVGISRVRRVKDDDKFPFVYTRRL</sequence>
<dbReference type="InterPro" id="IPR001965">
    <property type="entry name" value="Znf_PHD"/>
</dbReference>
<feature type="compositionally biased region" description="Basic and acidic residues" evidence="5">
    <location>
        <begin position="359"/>
        <end position="377"/>
    </location>
</feature>
<feature type="compositionally biased region" description="Polar residues" evidence="5">
    <location>
        <begin position="1172"/>
        <end position="1186"/>
    </location>
</feature>
<dbReference type="SUPFAM" id="SSF57903">
    <property type="entry name" value="FYVE/PHD zinc finger"/>
    <property type="match status" value="1"/>
</dbReference>
<feature type="region of interest" description="Disordered" evidence="5">
    <location>
        <begin position="642"/>
        <end position="667"/>
    </location>
</feature>
<keyword evidence="2 4" id="KW-0863">Zinc-finger</keyword>
<keyword evidence="3 4" id="KW-0862">Zinc</keyword>
<evidence type="ECO:0000256" key="3">
    <source>
        <dbReference type="ARBA" id="ARBA00022833"/>
    </source>
</evidence>
<keyword evidence="8" id="KW-1185">Reference proteome</keyword>
<dbReference type="CDD" id="cd15489">
    <property type="entry name" value="PHD_SF"/>
    <property type="match status" value="1"/>
</dbReference>
<feature type="compositionally biased region" description="Polar residues" evidence="5">
    <location>
        <begin position="1"/>
        <end position="17"/>
    </location>
</feature>
<dbReference type="SMART" id="SM00249">
    <property type="entry name" value="PHD"/>
    <property type="match status" value="1"/>
</dbReference>
<evidence type="ECO:0000256" key="5">
    <source>
        <dbReference type="SAM" id="MobiDB-lite"/>
    </source>
</evidence>
<dbReference type="CDD" id="cd00167">
    <property type="entry name" value="SANT"/>
    <property type="match status" value="1"/>
</dbReference>
<feature type="compositionally biased region" description="Polar residues" evidence="5">
    <location>
        <begin position="1374"/>
        <end position="1383"/>
    </location>
</feature>
<feature type="compositionally biased region" description="Basic and acidic residues" evidence="5">
    <location>
        <begin position="37"/>
        <end position="72"/>
    </location>
</feature>
<dbReference type="SMART" id="SM00356">
    <property type="entry name" value="ZnF_C3H1"/>
    <property type="match status" value="4"/>
</dbReference>
<dbReference type="PROSITE" id="PS50103">
    <property type="entry name" value="ZF_C3H1"/>
    <property type="match status" value="3"/>
</dbReference>
<reference evidence="7" key="1">
    <citation type="journal article" date="2022" name="bioRxiv">
        <title>Deciphering the potential niche of two novel black yeast fungi from a biological soil crust based on their genomes, phenotypes, and melanin regulation.</title>
        <authorList>
            <consortium name="DOE Joint Genome Institute"/>
            <person name="Carr E.C."/>
            <person name="Barton Q."/>
            <person name="Grambo S."/>
            <person name="Sullivan M."/>
            <person name="Renfro C.M."/>
            <person name="Kuo A."/>
            <person name="Pangilinan J."/>
            <person name="Lipzen A."/>
            <person name="Keymanesh K."/>
            <person name="Savage E."/>
            <person name="Barry K."/>
            <person name="Grigoriev I.V."/>
            <person name="Riekhof W.R."/>
            <person name="Harris S.S."/>
        </authorList>
    </citation>
    <scope>NUCLEOTIDE SEQUENCE</scope>
    <source>
        <strain evidence="7">JF 03-4F</strain>
    </source>
</reference>
<feature type="region of interest" description="Disordered" evidence="5">
    <location>
        <begin position="218"/>
        <end position="248"/>
    </location>
</feature>
<feature type="region of interest" description="Disordered" evidence="5">
    <location>
        <begin position="1311"/>
        <end position="1390"/>
    </location>
</feature>
<keyword evidence="1 4" id="KW-0479">Metal-binding</keyword>
<feature type="region of interest" description="Disordered" evidence="5">
    <location>
        <begin position="756"/>
        <end position="786"/>
    </location>
</feature>
<dbReference type="Gene3D" id="1.10.10.60">
    <property type="entry name" value="Homeodomain-like"/>
    <property type="match status" value="1"/>
</dbReference>
<dbReference type="Pfam" id="PF00249">
    <property type="entry name" value="Myb_DNA-binding"/>
    <property type="match status" value="1"/>
</dbReference>
<organism evidence="7 8">
    <name type="scientific">Exophiala viscosa</name>
    <dbReference type="NCBI Taxonomy" id="2486360"/>
    <lineage>
        <taxon>Eukaryota</taxon>
        <taxon>Fungi</taxon>
        <taxon>Dikarya</taxon>
        <taxon>Ascomycota</taxon>
        <taxon>Pezizomycotina</taxon>
        <taxon>Eurotiomycetes</taxon>
        <taxon>Chaetothyriomycetidae</taxon>
        <taxon>Chaetothyriales</taxon>
        <taxon>Herpotrichiellaceae</taxon>
        <taxon>Exophiala</taxon>
    </lineage>
</organism>
<feature type="zinc finger region" description="C3H1-type" evidence="4">
    <location>
        <begin position="540"/>
        <end position="568"/>
    </location>
</feature>
<feature type="zinc finger region" description="C3H1-type" evidence="4">
    <location>
        <begin position="500"/>
        <end position="528"/>
    </location>
</feature>
<dbReference type="EMBL" id="MU404353">
    <property type="protein sequence ID" value="KAI1614080.1"/>
    <property type="molecule type" value="Genomic_DNA"/>
</dbReference>
<feature type="compositionally biased region" description="Basic and acidic residues" evidence="5">
    <location>
        <begin position="973"/>
        <end position="983"/>
    </location>
</feature>
<accession>A0AAN6IEG1</accession>
<dbReference type="Proteomes" id="UP001203852">
    <property type="component" value="Unassembled WGS sequence"/>
</dbReference>
<dbReference type="InterPro" id="IPR000571">
    <property type="entry name" value="Znf_CCCH"/>
</dbReference>
<dbReference type="InterPro" id="IPR013083">
    <property type="entry name" value="Znf_RING/FYVE/PHD"/>
</dbReference>
<feature type="region of interest" description="Disordered" evidence="5">
    <location>
        <begin position="1132"/>
        <end position="1190"/>
    </location>
</feature>
<feature type="region of interest" description="Disordered" evidence="5">
    <location>
        <begin position="359"/>
        <end position="384"/>
    </location>
</feature>
<feature type="region of interest" description="Disordered" evidence="5">
    <location>
        <begin position="275"/>
        <end position="314"/>
    </location>
</feature>
<evidence type="ECO:0000256" key="1">
    <source>
        <dbReference type="ARBA" id="ARBA00022723"/>
    </source>
</evidence>
<feature type="compositionally biased region" description="Basic and acidic residues" evidence="5">
    <location>
        <begin position="89"/>
        <end position="98"/>
    </location>
</feature>
<feature type="domain" description="C3H1-type" evidence="6">
    <location>
        <begin position="500"/>
        <end position="528"/>
    </location>
</feature>
<feature type="region of interest" description="Disordered" evidence="5">
    <location>
        <begin position="1403"/>
        <end position="1426"/>
    </location>
</feature>
<dbReference type="InterPro" id="IPR011011">
    <property type="entry name" value="Znf_FYVE_PHD"/>
</dbReference>
<evidence type="ECO:0000259" key="6">
    <source>
        <dbReference type="PROSITE" id="PS50103"/>
    </source>
</evidence>
<dbReference type="InterPro" id="IPR009057">
    <property type="entry name" value="Homeodomain-like_sf"/>
</dbReference>
<evidence type="ECO:0000256" key="2">
    <source>
        <dbReference type="ARBA" id="ARBA00022771"/>
    </source>
</evidence>
<feature type="compositionally biased region" description="Basic and acidic residues" evidence="5">
    <location>
        <begin position="642"/>
        <end position="651"/>
    </location>
</feature>
<feature type="region of interest" description="Disordered" evidence="5">
    <location>
        <begin position="176"/>
        <end position="197"/>
    </location>
</feature>
<dbReference type="GO" id="GO:0008270">
    <property type="term" value="F:zinc ion binding"/>
    <property type="evidence" value="ECO:0007669"/>
    <property type="project" value="UniProtKB-KW"/>
</dbReference>
<dbReference type="SMART" id="SM00717">
    <property type="entry name" value="SANT"/>
    <property type="match status" value="1"/>
</dbReference>
<feature type="zinc finger region" description="C3H1-type" evidence="4">
    <location>
        <begin position="587"/>
        <end position="616"/>
    </location>
</feature>
<evidence type="ECO:0000313" key="8">
    <source>
        <dbReference type="Proteomes" id="UP001203852"/>
    </source>
</evidence>
<feature type="domain" description="C3H1-type" evidence="6">
    <location>
        <begin position="540"/>
        <end position="568"/>
    </location>
</feature>
<feature type="compositionally biased region" description="Polar residues" evidence="5">
    <location>
        <begin position="127"/>
        <end position="141"/>
    </location>
</feature>
<gene>
    <name evidence="7" type="ORF">EDD36DRAFT_417929</name>
</gene>
<comment type="caution">
    <text evidence="7">The sequence shown here is derived from an EMBL/GenBank/DDBJ whole genome shotgun (WGS) entry which is preliminary data.</text>
</comment>
<feature type="compositionally biased region" description="Basic and acidic residues" evidence="5">
    <location>
        <begin position="107"/>
        <end position="126"/>
    </location>
</feature>
<name>A0AAN6IEG1_9EURO</name>